<protein>
    <recommendedName>
        <fullName evidence="3">Histidine kinase/HSP90-like ATPase domain-containing protein</fullName>
    </recommendedName>
</protein>
<evidence type="ECO:0008006" key="3">
    <source>
        <dbReference type="Google" id="ProtNLM"/>
    </source>
</evidence>
<evidence type="ECO:0000313" key="2">
    <source>
        <dbReference type="EMBL" id="QQZ50383.1"/>
    </source>
</evidence>
<feature type="compositionally biased region" description="Low complexity" evidence="1">
    <location>
        <begin position="64"/>
        <end position="78"/>
    </location>
</feature>
<proteinExistence type="predicted"/>
<evidence type="ECO:0000256" key="1">
    <source>
        <dbReference type="SAM" id="MobiDB-lite"/>
    </source>
</evidence>
<accession>A0A974P482</accession>
<dbReference type="AlphaFoldDB" id="A0A974P482"/>
<reference evidence="2" key="1">
    <citation type="submission" date="2021-01" db="EMBL/GenBank/DDBJ databases">
        <title>Genome sequence of Phenylobacterium sp. 20VBR1 isolated from a valley glaceir, Ny-Alesund, Svalbard.</title>
        <authorList>
            <person name="Thomas F.A."/>
            <person name="Krishnan K.P."/>
            <person name="Sinha R.K."/>
        </authorList>
    </citation>
    <scope>NUCLEOTIDE SEQUENCE</scope>
    <source>
        <strain evidence="2">20VBR1</strain>
    </source>
</reference>
<sequence length="78" mass="8365">MELETVLSSRVWVIEADQNQLESALVNLAVNARDAMPEGGKLTIETDNTELDERYAETDAEVIPGSTSSSPSATAVRA</sequence>
<dbReference type="EMBL" id="CP068570">
    <property type="protein sequence ID" value="QQZ50383.1"/>
    <property type="molecule type" value="Genomic_DNA"/>
</dbReference>
<gene>
    <name evidence="2" type="ORF">JKL49_01385</name>
</gene>
<feature type="region of interest" description="Disordered" evidence="1">
    <location>
        <begin position="59"/>
        <end position="78"/>
    </location>
</feature>
<name>A0A974P482_9CAUL</name>
<dbReference type="SUPFAM" id="SSF55874">
    <property type="entry name" value="ATPase domain of HSP90 chaperone/DNA topoisomerase II/histidine kinase"/>
    <property type="match status" value="1"/>
</dbReference>
<dbReference type="Gene3D" id="3.30.565.10">
    <property type="entry name" value="Histidine kinase-like ATPase, C-terminal domain"/>
    <property type="match status" value="1"/>
</dbReference>
<dbReference type="InterPro" id="IPR036890">
    <property type="entry name" value="HATPase_C_sf"/>
</dbReference>
<organism evidence="2">
    <name type="scientific">Phenylobacterium glaciei</name>
    <dbReference type="NCBI Taxonomy" id="2803784"/>
    <lineage>
        <taxon>Bacteria</taxon>
        <taxon>Pseudomonadati</taxon>
        <taxon>Pseudomonadota</taxon>
        <taxon>Alphaproteobacteria</taxon>
        <taxon>Caulobacterales</taxon>
        <taxon>Caulobacteraceae</taxon>
        <taxon>Phenylobacterium</taxon>
    </lineage>
</organism>